<dbReference type="Gene3D" id="1.10.10.10">
    <property type="entry name" value="Winged helix-like DNA-binding domain superfamily/Winged helix DNA-binding domain"/>
    <property type="match status" value="1"/>
</dbReference>
<dbReference type="InterPro" id="IPR036390">
    <property type="entry name" value="WH_DNA-bd_sf"/>
</dbReference>
<dbReference type="NCBIfam" id="NF033788">
    <property type="entry name" value="HTH_metalloreg"/>
    <property type="match status" value="1"/>
</dbReference>
<dbReference type="GO" id="GO:0003700">
    <property type="term" value="F:DNA-binding transcription factor activity"/>
    <property type="evidence" value="ECO:0007669"/>
    <property type="project" value="InterPro"/>
</dbReference>
<accession>A0A558GYS8</accession>
<evidence type="ECO:0000256" key="1">
    <source>
        <dbReference type="ARBA" id="ARBA00023015"/>
    </source>
</evidence>
<dbReference type="CDD" id="cd00090">
    <property type="entry name" value="HTH_ARSR"/>
    <property type="match status" value="1"/>
</dbReference>
<dbReference type="AlphaFoldDB" id="A0A558GYS8"/>
<feature type="domain" description="HTH arsR-type" evidence="4">
    <location>
        <begin position="13"/>
        <end position="107"/>
    </location>
</feature>
<dbReference type="InterPro" id="IPR036388">
    <property type="entry name" value="WH-like_DNA-bd_sf"/>
</dbReference>
<dbReference type="GO" id="GO:0003677">
    <property type="term" value="F:DNA binding"/>
    <property type="evidence" value="ECO:0007669"/>
    <property type="project" value="UniProtKB-KW"/>
</dbReference>
<organism evidence="5 6">
    <name type="scientific">Paenarthrobacter nitroguajacolicus</name>
    <name type="common">Arthrobacter nitroguajacolicus</name>
    <dbReference type="NCBI Taxonomy" id="211146"/>
    <lineage>
        <taxon>Bacteria</taxon>
        <taxon>Bacillati</taxon>
        <taxon>Actinomycetota</taxon>
        <taxon>Actinomycetes</taxon>
        <taxon>Micrococcales</taxon>
        <taxon>Micrococcaceae</taxon>
        <taxon>Paenarthrobacter</taxon>
    </lineage>
</organism>
<dbReference type="SMART" id="SM00418">
    <property type="entry name" value="HTH_ARSR"/>
    <property type="match status" value="1"/>
</dbReference>
<dbReference type="PANTHER" id="PTHR43132:SF8">
    <property type="entry name" value="HTH-TYPE TRANSCRIPTIONAL REGULATOR KMTR"/>
    <property type="match status" value="1"/>
</dbReference>
<dbReference type="InterPro" id="IPR051011">
    <property type="entry name" value="Metal_resp_trans_reg"/>
</dbReference>
<dbReference type="PROSITE" id="PS50987">
    <property type="entry name" value="HTH_ARSR_2"/>
    <property type="match status" value="1"/>
</dbReference>
<sequence>MAESTPLAEVSLPSDADLDGAAELARLVADRTRLAILALLAQRELSVGEIAQKLQRPMASVSQHLAKLRIGRLVSSRRAGTTIYCALANEHVGALVTNILEQSEHTLYDRPPHHEGPHQAG</sequence>
<dbReference type="EMBL" id="VNFK01000009">
    <property type="protein sequence ID" value="TVU62047.1"/>
    <property type="molecule type" value="Genomic_DNA"/>
</dbReference>
<evidence type="ECO:0000259" key="4">
    <source>
        <dbReference type="PROSITE" id="PS50987"/>
    </source>
</evidence>
<gene>
    <name evidence="5" type="ORF">FQP90_12780</name>
</gene>
<name>A0A558GYS8_PAENT</name>
<dbReference type="Proteomes" id="UP000316500">
    <property type="component" value="Unassembled WGS sequence"/>
</dbReference>
<reference evidence="5 6" key="1">
    <citation type="submission" date="2019-07" db="EMBL/GenBank/DDBJ databases">
        <title>Diversity of Bacteria from Kongsfjorden, Arctic.</title>
        <authorList>
            <person name="Yu Y."/>
        </authorList>
    </citation>
    <scope>NUCLEOTIDE SEQUENCE [LARGE SCALE GENOMIC DNA]</scope>
    <source>
        <strain evidence="5 6">SM1928</strain>
    </source>
</reference>
<keyword evidence="3" id="KW-0804">Transcription</keyword>
<evidence type="ECO:0000313" key="5">
    <source>
        <dbReference type="EMBL" id="TVU62047.1"/>
    </source>
</evidence>
<proteinExistence type="predicted"/>
<dbReference type="InterPro" id="IPR001845">
    <property type="entry name" value="HTH_ArsR_DNA-bd_dom"/>
</dbReference>
<keyword evidence="2" id="KW-0238">DNA-binding</keyword>
<evidence type="ECO:0000313" key="6">
    <source>
        <dbReference type="Proteomes" id="UP000316500"/>
    </source>
</evidence>
<dbReference type="PRINTS" id="PR00778">
    <property type="entry name" value="HTHARSR"/>
</dbReference>
<evidence type="ECO:0000256" key="2">
    <source>
        <dbReference type="ARBA" id="ARBA00023125"/>
    </source>
</evidence>
<keyword evidence="1" id="KW-0805">Transcription regulation</keyword>
<dbReference type="InterPro" id="IPR011991">
    <property type="entry name" value="ArsR-like_HTH"/>
</dbReference>
<comment type="caution">
    <text evidence="5">The sequence shown here is derived from an EMBL/GenBank/DDBJ whole genome shotgun (WGS) entry which is preliminary data.</text>
</comment>
<dbReference type="OrthoDB" id="9810923at2"/>
<protein>
    <submittedName>
        <fullName evidence="5">Helix-turn-helix transcriptional regulator</fullName>
    </submittedName>
</protein>
<dbReference type="Pfam" id="PF01022">
    <property type="entry name" value="HTH_5"/>
    <property type="match status" value="1"/>
</dbReference>
<evidence type="ECO:0000256" key="3">
    <source>
        <dbReference type="ARBA" id="ARBA00023163"/>
    </source>
</evidence>
<dbReference type="SUPFAM" id="SSF46785">
    <property type="entry name" value="Winged helix' DNA-binding domain"/>
    <property type="match status" value="1"/>
</dbReference>
<dbReference type="PANTHER" id="PTHR43132">
    <property type="entry name" value="ARSENICAL RESISTANCE OPERON REPRESSOR ARSR-RELATED"/>
    <property type="match status" value="1"/>
</dbReference>